<accession>A0A9P8FYE0</accession>
<reference evidence="10" key="2">
    <citation type="submission" date="2021-08" db="EMBL/GenBank/DDBJ databases">
        <authorList>
            <person name="Gostincar C."/>
            <person name="Sun X."/>
            <person name="Song Z."/>
            <person name="Gunde-Cimerman N."/>
        </authorList>
    </citation>
    <scope>NUCLEOTIDE SEQUENCE</scope>
    <source>
        <strain evidence="10">EXF-9298</strain>
    </source>
</reference>
<keyword evidence="5" id="KW-0804">Transcription</keyword>
<feature type="domain" description="Zn(2)-C6 fungal-type" evidence="9">
    <location>
        <begin position="18"/>
        <end position="48"/>
    </location>
</feature>
<keyword evidence="3" id="KW-0805">Transcription regulation</keyword>
<evidence type="ECO:0000256" key="6">
    <source>
        <dbReference type="ARBA" id="ARBA00023242"/>
    </source>
</evidence>
<dbReference type="AlphaFoldDB" id="A0A9P8FYE0"/>
<evidence type="ECO:0000256" key="2">
    <source>
        <dbReference type="ARBA" id="ARBA00022833"/>
    </source>
</evidence>
<evidence type="ECO:0000259" key="9">
    <source>
        <dbReference type="PROSITE" id="PS50048"/>
    </source>
</evidence>
<evidence type="ECO:0000313" key="11">
    <source>
        <dbReference type="Proteomes" id="UP000729357"/>
    </source>
</evidence>
<dbReference type="GO" id="GO:0003677">
    <property type="term" value="F:DNA binding"/>
    <property type="evidence" value="ECO:0007669"/>
    <property type="project" value="UniProtKB-KW"/>
</dbReference>
<dbReference type="GO" id="GO:0008270">
    <property type="term" value="F:zinc ion binding"/>
    <property type="evidence" value="ECO:0007669"/>
    <property type="project" value="InterPro"/>
</dbReference>
<dbReference type="GO" id="GO:0000981">
    <property type="term" value="F:DNA-binding transcription factor activity, RNA polymerase II-specific"/>
    <property type="evidence" value="ECO:0007669"/>
    <property type="project" value="InterPro"/>
</dbReference>
<feature type="region of interest" description="Disordered" evidence="8">
    <location>
        <begin position="148"/>
        <end position="198"/>
    </location>
</feature>
<feature type="compositionally biased region" description="Polar residues" evidence="8">
    <location>
        <begin position="168"/>
        <end position="198"/>
    </location>
</feature>
<dbReference type="EMBL" id="JAHFXS010000279">
    <property type="protein sequence ID" value="KAG9986758.1"/>
    <property type="molecule type" value="Genomic_DNA"/>
</dbReference>
<sequence>MANKSNPKRTFKSRSTQVCLTCKDCRIKCDEGIPVCQYCVKVNRECVQRDSSGALLSSTSSDSTAANTPNTTPAQPLAAATTVDSLSVVAEYNNTSETAKTANTISNTILEPLSKYTEDEIDSTGYDHDIKSLVQSIDELDYPQTSIMDKKTAPKPKPAAPALGGDKNVSNSTTISKPTNKDMGNNTKETSKPASSAKFISTLSLASTTTNRPPRPNFTPFKPITDWVPPRPTIIARTELCEVEKAELRAEEATRKTEKETAKRQKRKRVEMMVANAKEAQSQTRARELGGYKDFPYGTCGESGAACKCKPRQREDLHTSSHQLPFLLVSSVSLPQPLTMSHFSADRSRSNQEYLGNLRRLTRFKTEVDNHLGDVEQLEDEFRQLPACLCEEDLALAINGAMVNSFALGERAEFWQIEKGEQGVEEEFEKYLEKCVLVIESLREHIRALRALVDQEEEKEVEEDQAGKEIV</sequence>
<dbReference type="InterPro" id="IPR001138">
    <property type="entry name" value="Zn2Cys6_DnaBD"/>
</dbReference>
<feature type="region of interest" description="Disordered" evidence="8">
    <location>
        <begin position="53"/>
        <end position="75"/>
    </location>
</feature>
<organism evidence="10 11">
    <name type="scientific">Aureobasidium melanogenum</name>
    <name type="common">Aureobasidium pullulans var. melanogenum</name>
    <dbReference type="NCBI Taxonomy" id="46634"/>
    <lineage>
        <taxon>Eukaryota</taxon>
        <taxon>Fungi</taxon>
        <taxon>Dikarya</taxon>
        <taxon>Ascomycota</taxon>
        <taxon>Pezizomycotina</taxon>
        <taxon>Dothideomycetes</taxon>
        <taxon>Dothideomycetidae</taxon>
        <taxon>Dothideales</taxon>
        <taxon>Saccotheciaceae</taxon>
        <taxon>Aureobasidium</taxon>
    </lineage>
</organism>
<proteinExistence type="predicted"/>
<keyword evidence="7" id="KW-0175">Coiled coil</keyword>
<keyword evidence="2" id="KW-0862">Zinc</keyword>
<dbReference type="PANTHER" id="PTHR36206">
    <property type="entry name" value="ASPERCRYPTIN BIOSYNTHESIS CLUSTER-SPECIFIC TRANSCRIPTION REGULATOR ATNN-RELATED"/>
    <property type="match status" value="1"/>
</dbReference>
<keyword evidence="4" id="KW-0238">DNA-binding</keyword>
<dbReference type="SMART" id="SM00066">
    <property type="entry name" value="GAL4"/>
    <property type="match status" value="1"/>
</dbReference>
<dbReference type="Pfam" id="PF00172">
    <property type="entry name" value="Zn_clus"/>
    <property type="match status" value="1"/>
</dbReference>
<dbReference type="InterPro" id="IPR052360">
    <property type="entry name" value="Transcr_Regulatory_Proteins"/>
</dbReference>
<gene>
    <name evidence="10" type="ORF">KCU98_g3809</name>
</gene>
<dbReference type="PANTHER" id="PTHR36206:SF13">
    <property type="entry name" value="TRANSCRIPTIONAL REGULATORY PROTEIN MOC3"/>
    <property type="match status" value="1"/>
</dbReference>
<reference evidence="10" key="1">
    <citation type="journal article" date="2021" name="J Fungi (Basel)">
        <title>Virulence traits and population genomics of the black yeast Aureobasidium melanogenum.</title>
        <authorList>
            <person name="Cernosa A."/>
            <person name="Sun X."/>
            <person name="Gostincar C."/>
            <person name="Fang C."/>
            <person name="Gunde-Cimerman N."/>
            <person name="Song Z."/>
        </authorList>
    </citation>
    <scope>NUCLEOTIDE SEQUENCE</scope>
    <source>
        <strain evidence="10">EXF-9298</strain>
    </source>
</reference>
<dbReference type="CDD" id="cd00067">
    <property type="entry name" value="GAL4"/>
    <property type="match status" value="1"/>
</dbReference>
<dbReference type="Gene3D" id="4.10.240.10">
    <property type="entry name" value="Zn(2)-C6 fungal-type DNA-binding domain"/>
    <property type="match status" value="1"/>
</dbReference>
<name>A0A9P8FYE0_AURME</name>
<dbReference type="Proteomes" id="UP000729357">
    <property type="component" value="Unassembled WGS sequence"/>
</dbReference>
<feature type="non-terminal residue" evidence="10">
    <location>
        <position position="1"/>
    </location>
</feature>
<dbReference type="PROSITE" id="PS00463">
    <property type="entry name" value="ZN2_CY6_FUNGAL_1"/>
    <property type="match status" value="1"/>
</dbReference>
<dbReference type="SUPFAM" id="SSF57701">
    <property type="entry name" value="Zn2/Cys6 DNA-binding domain"/>
    <property type="match status" value="1"/>
</dbReference>
<keyword evidence="1" id="KW-0479">Metal-binding</keyword>
<dbReference type="InterPro" id="IPR036864">
    <property type="entry name" value="Zn2-C6_fun-type_DNA-bd_sf"/>
</dbReference>
<keyword evidence="6" id="KW-0539">Nucleus</keyword>
<evidence type="ECO:0000313" key="10">
    <source>
        <dbReference type="EMBL" id="KAG9986758.1"/>
    </source>
</evidence>
<protein>
    <recommendedName>
        <fullName evidence="9">Zn(2)-C6 fungal-type domain-containing protein</fullName>
    </recommendedName>
</protein>
<comment type="caution">
    <text evidence="10">The sequence shown here is derived from an EMBL/GenBank/DDBJ whole genome shotgun (WGS) entry which is preliminary data.</text>
</comment>
<evidence type="ECO:0000256" key="5">
    <source>
        <dbReference type="ARBA" id="ARBA00023163"/>
    </source>
</evidence>
<evidence type="ECO:0000256" key="4">
    <source>
        <dbReference type="ARBA" id="ARBA00023125"/>
    </source>
</evidence>
<dbReference type="PROSITE" id="PS50048">
    <property type="entry name" value="ZN2_CY6_FUNGAL_2"/>
    <property type="match status" value="1"/>
</dbReference>
<evidence type="ECO:0000256" key="1">
    <source>
        <dbReference type="ARBA" id="ARBA00022723"/>
    </source>
</evidence>
<keyword evidence="11" id="KW-1185">Reference proteome</keyword>
<evidence type="ECO:0000256" key="8">
    <source>
        <dbReference type="SAM" id="MobiDB-lite"/>
    </source>
</evidence>
<feature type="coiled-coil region" evidence="7">
    <location>
        <begin position="236"/>
        <end position="283"/>
    </location>
</feature>
<evidence type="ECO:0000256" key="3">
    <source>
        <dbReference type="ARBA" id="ARBA00023015"/>
    </source>
</evidence>
<evidence type="ECO:0000256" key="7">
    <source>
        <dbReference type="SAM" id="Coils"/>
    </source>
</evidence>